<reference evidence="2 3" key="1">
    <citation type="submission" date="2017-01" db="EMBL/GenBank/DDBJ databases">
        <authorList>
            <person name="Mah S.A."/>
            <person name="Swanson W.J."/>
            <person name="Moy G.W."/>
            <person name="Vacquier V.D."/>
        </authorList>
    </citation>
    <scope>NUCLEOTIDE SEQUENCE [LARGE SCALE GENOMIC DNA]</scope>
    <source>
        <strain evidence="2 3">GSMNP</strain>
    </source>
</reference>
<evidence type="ECO:0000256" key="1">
    <source>
        <dbReference type="SAM" id="MobiDB-lite"/>
    </source>
</evidence>
<feature type="compositionally biased region" description="Polar residues" evidence="1">
    <location>
        <begin position="154"/>
        <end position="167"/>
    </location>
</feature>
<feature type="compositionally biased region" description="Low complexity" evidence="1">
    <location>
        <begin position="168"/>
        <end position="185"/>
    </location>
</feature>
<feature type="region of interest" description="Disordered" evidence="1">
    <location>
        <begin position="412"/>
        <end position="431"/>
    </location>
</feature>
<dbReference type="Proteomes" id="UP000187283">
    <property type="component" value="Unassembled WGS sequence"/>
</dbReference>
<protein>
    <submittedName>
        <fullName evidence="2">Uncharacterized protein</fullName>
    </submittedName>
</protein>
<accession>A0A1R1XT25</accession>
<comment type="caution">
    <text evidence="2">The sequence shown here is derived from an EMBL/GenBank/DDBJ whole genome shotgun (WGS) entry which is preliminary data.</text>
</comment>
<dbReference type="OrthoDB" id="5673903at2759"/>
<keyword evidence="3" id="KW-1185">Reference proteome</keyword>
<feature type="region of interest" description="Disordered" evidence="1">
    <location>
        <begin position="141"/>
        <end position="193"/>
    </location>
</feature>
<evidence type="ECO:0000313" key="2">
    <source>
        <dbReference type="EMBL" id="OMJ17754.1"/>
    </source>
</evidence>
<organism evidence="2 3">
    <name type="scientific">Smittium culicis</name>
    <dbReference type="NCBI Taxonomy" id="133412"/>
    <lineage>
        <taxon>Eukaryota</taxon>
        <taxon>Fungi</taxon>
        <taxon>Fungi incertae sedis</taxon>
        <taxon>Zoopagomycota</taxon>
        <taxon>Kickxellomycotina</taxon>
        <taxon>Harpellomycetes</taxon>
        <taxon>Harpellales</taxon>
        <taxon>Legeriomycetaceae</taxon>
        <taxon>Smittium</taxon>
    </lineage>
</organism>
<gene>
    <name evidence="2" type="ORF">AYI70_g5764</name>
</gene>
<dbReference type="AlphaFoldDB" id="A0A1R1XT25"/>
<name>A0A1R1XT25_9FUNG</name>
<feature type="compositionally biased region" description="Basic and acidic residues" evidence="1">
    <location>
        <begin position="415"/>
        <end position="426"/>
    </location>
</feature>
<dbReference type="EMBL" id="LSSN01001948">
    <property type="protein sequence ID" value="OMJ17754.1"/>
    <property type="molecule type" value="Genomic_DNA"/>
</dbReference>
<proteinExistence type="predicted"/>
<sequence>MQSLVAKGSREFDSSFEILSTPHFVDRSLLIGLDDISIRNSEHFKLFGEDNIIPKRHRNVSSSTSPNIRFPIIIPSPKIISPTPVSCSPNFPNRKSNESYKITLSPKYNSPKLAIDHKCVDSQLEFISEVQQQAPANLIKKSHNSPGIIPGAENASNNSDTKKTSPASEKLNSLSSNSSMNLSSSKKSRSSKKIRDFNSILLPTKSSCDTNNKYKTNSKSIGISINTLKKYNSSKNIINNKITKTKSLNNYTNNFNSTSSSSLDNGDLSNDVSKKITDVMSEPSQSIAINTSLQLIDNTITNIRDISLNSLNCQLLVMRIQRLKSACKVRKDRLDELRLQVSNLLLKTSIDNIPDIPKDLSEMGTDSIASHKIPTSNESNTINNPQNIIKTAPSNQNSSTRLSCSLPISKTPTHQIEKDSKFEKRPSSSSSAASVITSNLSGIPGVNSNSSKHTSISSISTAPATEPTKHTKLDLIRYKRFRLESINDEIQIISNRYLKNLSELFSAEAELSLIKKKNLYT</sequence>
<evidence type="ECO:0000313" key="3">
    <source>
        <dbReference type="Proteomes" id="UP000187283"/>
    </source>
</evidence>